<proteinExistence type="predicted"/>
<name>A0A0V0GL36_SOLCH</name>
<protein>
    <submittedName>
        <fullName evidence="1">Putative ovule protein</fullName>
    </submittedName>
</protein>
<accession>A0A0V0GL36</accession>
<feature type="non-terminal residue" evidence="1">
    <location>
        <position position="1"/>
    </location>
</feature>
<evidence type="ECO:0000313" key="1">
    <source>
        <dbReference type="EMBL" id="JAP08000.1"/>
    </source>
</evidence>
<reference evidence="1" key="1">
    <citation type="submission" date="2015-12" db="EMBL/GenBank/DDBJ databases">
        <title>Gene expression during late stages of embryo sac development: a critical building block for successful pollen-pistil interactions.</title>
        <authorList>
            <person name="Liu Y."/>
            <person name="Joly V."/>
            <person name="Sabar M."/>
            <person name="Matton D.P."/>
        </authorList>
    </citation>
    <scope>NUCLEOTIDE SEQUENCE</scope>
</reference>
<sequence length="70" mass="8023">KIYLSVRCRKDYLYHPPFLGIPAITKENCSTLFPNHLTFSSYLFAVLLLWNDEDLASVSSTSWRKSGTIP</sequence>
<organism evidence="1">
    <name type="scientific">Solanum chacoense</name>
    <name type="common">Chaco potato</name>
    <dbReference type="NCBI Taxonomy" id="4108"/>
    <lineage>
        <taxon>Eukaryota</taxon>
        <taxon>Viridiplantae</taxon>
        <taxon>Streptophyta</taxon>
        <taxon>Embryophyta</taxon>
        <taxon>Tracheophyta</taxon>
        <taxon>Spermatophyta</taxon>
        <taxon>Magnoliopsida</taxon>
        <taxon>eudicotyledons</taxon>
        <taxon>Gunneridae</taxon>
        <taxon>Pentapetalae</taxon>
        <taxon>asterids</taxon>
        <taxon>lamiids</taxon>
        <taxon>Solanales</taxon>
        <taxon>Solanaceae</taxon>
        <taxon>Solanoideae</taxon>
        <taxon>Solaneae</taxon>
        <taxon>Solanum</taxon>
    </lineage>
</organism>
<dbReference type="EMBL" id="GEDG01037660">
    <property type="protein sequence ID" value="JAP08000.1"/>
    <property type="molecule type" value="Transcribed_RNA"/>
</dbReference>
<dbReference type="AlphaFoldDB" id="A0A0V0GL36"/>